<proteinExistence type="predicted"/>
<dbReference type="AlphaFoldDB" id="A0A830EC97"/>
<comment type="caution">
    <text evidence="2">The sequence shown here is derived from an EMBL/GenBank/DDBJ whole genome shotgun (WGS) entry which is preliminary data.</text>
</comment>
<evidence type="ECO:0008006" key="4">
    <source>
        <dbReference type="Google" id="ProtNLM"/>
    </source>
</evidence>
<keyword evidence="3" id="KW-1185">Reference proteome</keyword>
<protein>
    <recommendedName>
        <fullName evidence="4">Cell surface glycoprotein</fullName>
    </recommendedName>
</protein>
<dbReference type="EMBL" id="BMOC01000001">
    <property type="protein sequence ID" value="GGI96143.1"/>
    <property type="molecule type" value="Genomic_DNA"/>
</dbReference>
<feature type="region of interest" description="Disordered" evidence="1">
    <location>
        <begin position="251"/>
        <end position="340"/>
    </location>
</feature>
<evidence type="ECO:0000313" key="3">
    <source>
        <dbReference type="Proteomes" id="UP000653099"/>
    </source>
</evidence>
<gene>
    <name evidence="2" type="ORF">GCM10008995_02790</name>
</gene>
<dbReference type="Proteomes" id="UP000653099">
    <property type="component" value="Unassembled WGS sequence"/>
</dbReference>
<name>A0A830EC97_9EURY</name>
<organism evidence="2 3">
    <name type="scientific">Halobellus salinus</name>
    <dbReference type="NCBI Taxonomy" id="931585"/>
    <lineage>
        <taxon>Archaea</taxon>
        <taxon>Methanobacteriati</taxon>
        <taxon>Methanobacteriota</taxon>
        <taxon>Stenosarchaea group</taxon>
        <taxon>Halobacteria</taxon>
        <taxon>Halobacteriales</taxon>
        <taxon>Haloferacaceae</taxon>
        <taxon>Halobellus</taxon>
    </lineage>
</organism>
<feature type="compositionally biased region" description="Polar residues" evidence="1">
    <location>
        <begin position="302"/>
        <end position="318"/>
    </location>
</feature>
<reference evidence="2" key="1">
    <citation type="journal article" date="2014" name="Int. J. Syst. Evol. Microbiol.">
        <title>Complete genome sequence of Corynebacterium casei LMG S-19264T (=DSM 44701T), isolated from a smear-ripened cheese.</title>
        <authorList>
            <consortium name="US DOE Joint Genome Institute (JGI-PGF)"/>
            <person name="Walter F."/>
            <person name="Albersmeier A."/>
            <person name="Kalinowski J."/>
            <person name="Ruckert C."/>
        </authorList>
    </citation>
    <scope>NUCLEOTIDE SEQUENCE</scope>
    <source>
        <strain evidence="2">JCM 14359</strain>
    </source>
</reference>
<dbReference type="Gene3D" id="2.60.120.380">
    <property type="match status" value="1"/>
</dbReference>
<feature type="compositionally biased region" description="Polar residues" evidence="1">
    <location>
        <begin position="269"/>
        <end position="288"/>
    </location>
</feature>
<reference evidence="2" key="2">
    <citation type="submission" date="2020-09" db="EMBL/GenBank/DDBJ databases">
        <authorList>
            <person name="Sun Q."/>
            <person name="Ohkuma M."/>
        </authorList>
    </citation>
    <scope>NUCLEOTIDE SEQUENCE</scope>
    <source>
        <strain evidence="2">JCM 14359</strain>
    </source>
</reference>
<accession>A0A830EC97</accession>
<feature type="compositionally biased region" description="Low complexity" evidence="1">
    <location>
        <begin position="289"/>
        <end position="301"/>
    </location>
</feature>
<evidence type="ECO:0000313" key="2">
    <source>
        <dbReference type="EMBL" id="GGI96143.1"/>
    </source>
</evidence>
<sequence>MAFYYANRTAHSMRLRSVLVTAALGLVAVSLLLTAVTSPVVADTEYEISVEGSVDTPTRTVELEGATYNVSAIGKAQSGESIDVSVQAPDPDQDYNVYLYNSDRQIVEGESGEGNDTVTFDLTDLDAGTYVFAVQERGANQVIHPFVIKGFDTTIDAPASATVGDDVTVDVTTDRLSDNATNDRVEVVIAGDDQLTRTTATGSDDTFTATVDTGGLDPGSYRVYANIRGEEVVFDERVIFGVSDAQTLDLEEAESDDSGSSGGVGSGSQTTTADPATGTDQAPTTSADSTTLEPSTSTPTSDQSVTDDTAPTSGQASDGTGEDPTTETAEVLSPNQSQTTTDTVIPGFQLWLVGVVSLIFALVAKLSDI</sequence>
<evidence type="ECO:0000256" key="1">
    <source>
        <dbReference type="SAM" id="MobiDB-lite"/>
    </source>
</evidence>